<keyword evidence="3" id="KW-1185">Reference proteome</keyword>
<gene>
    <name evidence="2" type="ORF">RSOLAG1IB_09842</name>
</gene>
<feature type="compositionally biased region" description="Polar residues" evidence="1">
    <location>
        <begin position="1"/>
        <end position="11"/>
    </location>
</feature>
<name>A0A0B7FWF7_THACB</name>
<accession>A0A0B7FWF7</accession>
<proteinExistence type="predicted"/>
<organism evidence="2 3">
    <name type="scientific">Thanatephorus cucumeris (strain AG1-IB / isolate 7/3/14)</name>
    <name type="common">Lettuce bottom rot fungus</name>
    <name type="synonym">Rhizoctonia solani</name>
    <dbReference type="NCBI Taxonomy" id="1108050"/>
    <lineage>
        <taxon>Eukaryota</taxon>
        <taxon>Fungi</taxon>
        <taxon>Dikarya</taxon>
        <taxon>Basidiomycota</taxon>
        <taxon>Agaricomycotina</taxon>
        <taxon>Agaricomycetes</taxon>
        <taxon>Cantharellales</taxon>
        <taxon>Ceratobasidiaceae</taxon>
        <taxon>Rhizoctonia</taxon>
        <taxon>Rhizoctonia solani AG-1</taxon>
    </lineage>
</organism>
<evidence type="ECO:0000313" key="2">
    <source>
        <dbReference type="EMBL" id="CEL61209.1"/>
    </source>
</evidence>
<sequence>MRFKALNSQHSTAREKWPGSSGVRLSYRTLETLSARAALPYAYSRGYTLLSAGLLALRRVWFHWKGQSRSTTT</sequence>
<reference evidence="2 3" key="1">
    <citation type="submission" date="2014-11" db="EMBL/GenBank/DDBJ databases">
        <authorList>
            <person name="Wibberg Daniel"/>
        </authorList>
    </citation>
    <scope>NUCLEOTIDE SEQUENCE [LARGE SCALE GENOMIC DNA]</scope>
    <source>
        <strain evidence="2">Rhizoctonia solani AG1-IB 7/3/14</strain>
    </source>
</reference>
<protein>
    <submittedName>
        <fullName evidence="2">Uncharacterized protein</fullName>
    </submittedName>
</protein>
<feature type="region of interest" description="Disordered" evidence="1">
    <location>
        <begin position="1"/>
        <end position="20"/>
    </location>
</feature>
<evidence type="ECO:0000256" key="1">
    <source>
        <dbReference type="SAM" id="MobiDB-lite"/>
    </source>
</evidence>
<dbReference type="EMBL" id="LN679151">
    <property type="protein sequence ID" value="CEL61209.1"/>
    <property type="molecule type" value="Genomic_DNA"/>
</dbReference>
<dbReference type="AlphaFoldDB" id="A0A0B7FWF7"/>
<evidence type="ECO:0000313" key="3">
    <source>
        <dbReference type="Proteomes" id="UP000059188"/>
    </source>
</evidence>
<dbReference type="Proteomes" id="UP000059188">
    <property type="component" value="Unassembled WGS sequence"/>
</dbReference>